<dbReference type="RefSeq" id="WP_129203628.1">
    <property type="nucleotide sequence ID" value="NZ_CP035495.1"/>
</dbReference>
<keyword evidence="2" id="KW-0812">Transmembrane</keyword>
<evidence type="ECO:0000313" key="4">
    <source>
        <dbReference type="Proteomes" id="UP000291758"/>
    </source>
</evidence>
<dbReference type="AlphaFoldDB" id="A0A4V0YE49"/>
<feature type="transmembrane region" description="Helical" evidence="2">
    <location>
        <begin position="125"/>
        <end position="153"/>
    </location>
</feature>
<evidence type="ECO:0000313" key="3">
    <source>
        <dbReference type="EMBL" id="QAY62971.1"/>
    </source>
</evidence>
<dbReference type="OrthoDB" id="4775598at2"/>
<feature type="region of interest" description="Disordered" evidence="1">
    <location>
        <begin position="1"/>
        <end position="82"/>
    </location>
</feature>
<proteinExistence type="predicted"/>
<feature type="transmembrane region" description="Helical" evidence="2">
    <location>
        <begin position="90"/>
        <end position="113"/>
    </location>
</feature>
<dbReference type="Proteomes" id="UP000291758">
    <property type="component" value="Chromosome"/>
</dbReference>
<evidence type="ECO:0008006" key="5">
    <source>
        <dbReference type="Google" id="ProtNLM"/>
    </source>
</evidence>
<keyword evidence="2" id="KW-0472">Membrane</keyword>
<feature type="compositionally biased region" description="Low complexity" evidence="1">
    <location>
        <begin position="24"/>
        <end position="77"/>
    </location>
</feature>
<accession>A0A4V0YE49</accession>
<gene>
    <name evidence="3" type="ORF">ET495_06630</name>
</gene>
<protein>
    <recommendedName>
        <fullName evidence="5">DUF4190 domain-containing protein</fullName>
    </recommendedName>
</protein>
<keyword evidence="4" id="KW-1185">Reference proteome</keyword>
<dbReference type="KEGG" id="xyl:ET495_06630"/>
<reference evidence="3 4" key="1">
    <citation type="submission" date="2019-01" db="EMBL/GenBank/DDBJ databases">
        <title>Genome sequencing of strain 2JSPR-7.</title>
        <authorList>
            <person name="Heo J."/>
            <person name="Kim S.-J."/>
            <person name="Kim J.-S."/>
            <person name="Hong S.-B."/>
            <person name="Kwon S.-W."/>
        </authorList>
    </citation>
    <scope>NUCLEOTIDE SEQUENCE [LARGE SCALE GENOMIC DNA]</scope>
    <source>
        <strain evidence="3 4">2JSPR-7</strain>
    </source>
</reference>
<sequence>MNSIPDPMAGQGQPPHVPQPPAEPGAWAPAPTQQPYSPQPQYAPQQSYVGQPQTPQYGGPQQAYSGQPLPYGGPQQPMYASSVEDPGKTLGLVGLIGAFVAPLVGLICSIIGYNKSKKAGFDNKLALWGIIVSAAFTVISLLACLLLLLGAVADASAS</sequence>
<dbReference type="EMBL" id="CP035495">
    <property type="protein sequence ID" value="QAY62971.1"/>
    <property type="molecule type" value="Genomic_DNA"/>
</dbReference>
<evidence type="ECO:0000256" key="1">
    <source>
        <dbReference type="SAM" id="MobiDB-lite"/>
    </source>
</evidence>
<organism evidence="3 4">
    <name type="scientific">Xylanimonas allomyrinae</name>
    <dbReference type="NCBI Taxonomy" id="2509459"/>
    <lineage>
        <taxon>Bacteria</taxon>
        <taxon>Bacillati</taxon>
        <taxon>Actinomycetota</taxon>
        <taxon>Actinomycetes</taxon>
        <taxon>Micrococcales</taxon>
        <taxon>Promicromonosporaceae</taxon>
        <taxon>Xylanimonas</taxon>
    </lineage>
</organism>
<name>A0A4V0YE49_9MICO</name>
<keyword evidence="2" id="KW-1133">Transmembrane helix</keyword>
<evidence type="ECO:0000256" key="2">
    <source>
        <dbReference type="SAM" id="Phobius"/>
    </source>
</evidence>